<dbReference type="GO" id="GO:0046983">
    <property type="term" value="F:protein dimerization activity"/>
    <property type="evidence" value="ECO:0007669"/>
    <property type="project" value="InterPro"/>
</dbReference>
<protein>
    <recommendedName>
        <fullName evidence="1">BHLH domain-containing protein</fullName>
    </recommendedName>
</protein>
<accession>A0A8C7WXK4</accession>
<dbReference type="Proteomes" id="UP000694383">
    <property type="component" value="Unplaced"/>
</dbReference>
<dbReference type="PROSITE" id="PS50888">
    <property type="entry name" value="BHLH"/>
    <property type="match status" value="1"/>
</dbReference>
<organism evidence="2 3">
    <name type="scientific">Oryzias sinensis</name>
    <name type="common">Chinese medaka</name>
    <dbReference type="NCBI Taxonomy" id="183150"/>
    <lineage>
        <taxon>Eukaryota</taxon>
        <taxon>Metazoa</taxon>
        <taxon>Chordata</taxon>
        <taxon>Craniata</taxon>
        <taxon>Vertebrata</taxon>
        <taxon>Euteleostomi</taxon>
        <taxon>Actinopterygii</taxon>
        <taxon>Neopterygii</taxon>
        <taxon>Teleostei</taxon>
        <taxon>Neoteleostei</taxon>
        <taxon>Acanthomorphata</taxon>
        <taxon>Ovalentaria</taxon>
        <taxon>Atherinomorphae</taxon>
        <taxon>Beloniformes</taxon>
        <taxon>Adrianichthyidae</taxon>
        <taxon>Oryziinae</taxon>
        <taxon>Oryzias</taxon>
    </lineage>
</organism>
<dbReference type="GeneTree" id="ENSGT00940000182509"/>
<evidence type="ECO:0000313" key="3">
    <source>
        <dbReference type="Proteomes" id="UP000694383"/>
    </source>
</evidence>
<evidence type="ECO:0000313" key="2">
    <source>
        <dbReference type="Ensembl" id="ENSOSIP00000004620.1"/>
    </source>
</evidence>
<dbReference type="Ensembl" id="ENSOSIT00000004936.1">
    <property type="protein sequence ID" value="ENSOSIP00000004620.1"/>
    <property type="gene ID" value="ENSOSIG00000003139.1"/>
</dbReference>
<feature type="domain" description="BHLH" evidence="1">
    <location>
        <begin position="179"/>
        <end position="230"/>
    </location>
</feature>
<dbReference type="SUPFAM" id="SSF47459">
    <property type="entry name" value="HLH, helix-loop-helix DNA-binding domain"/>
    <property type="match status" value="1"/>
</dbReference>
<dbReference type="Gene3D" id="4.10.280.10">
    <property type="entry name" value="Helix-loop-helix DNA-binding domain"/>
    <property type="match status" value="1"/>
</dbReference>
<dbReference type="InterPro" id="IPR011598">
    <property type="entry name" value="bHLH_dom"/>
</dbReference>
<reference evidence="2" key="2">
    <citation type="submission" date="2025-09" db="UniProtKB">
        <authorList>
            <consortium name="Ensembl"/>
        </authorList>
    </citation>
    <scope>IDENTIFICATION</scope>
</reference>
<proteinExistence type="predicted"/>
<dbReference type="AlphaFoldDB" id="A0A8C7WXK4"/>
<evidence type="ECO:0000259" key="1">
    <source>
        <dbReference type="PROSITE" id="PS50888"/>
    </source>
</evidence>
<sequence>MEPTSIPTTTPFFGQPRFNPRDTCFYQELISEPLHPASLLHPAAPVFSDGHSLAWGSDAGGSAPILSSSSSSYVLRPRQPVKSEDEGQNLANLRTQSENSSRLETERLRDTYEKLKRFTSVDPRQKLSKTDILLNVLSFVQGRSFPWSSDALGSAAISSSSCLPQLAKAEADKGQRLAHRRRQMADRNRRDRAKLRDTLDKLRQCTTFDPHYKMTKMDILLNAVNYGNMSASAQPAISEGSSFMWNYDAGDSAAWGGPHPEAVQDGTTGPAFAQPTFSDCFSYCT</sequence>
<dbReference type="InterPro" id="IPR036638">
    <property type="entry name" value="HLH_DNA-bd_sf"/>
</dbReference>
<reference evidence="2" key="1">
    <citation type="submission" date="2025-08" db="UniProtKB">
        <authorList>
            <consortium name="Ensembl"/>
        </authorList>
    </citation>
    <scope>IDENTIFICATION</scope>
</reference>
<keyword evidence="3" id="KW-1185">Reference proteome</keyword>
<name>A0A8C7WXK4_9TELE</name>